<evidence type="ECO:0000256" key="2">
    <source>
        <dbReference type="ARBA" id="ARBA00022490"/>
    </source>
</evidence>
<gene>
    <name evidence="4" type="ORF">PCOR1329_LOCUS49331</name>
</gene>
<dbReference type="PROSITE" id="PS51203">
    <property type="entry name" value="CS"/>
    <property type="match status" value="1"/>
</dbReference>
<comment type="caution">
    <text evidence="4">The sequence shown here is derived from an EMBL/GenBank/DDBJ whole genome shotgun (WGS) entry which is preliminary data.</text>
</comment>
<dbReference type="SUPFAM" id="SSF49764">
    <property type="entry name" value="HSP20-like chaperones"/>
    <property type="match status" value="1"/>
</dbReference>
<name>A0ABN9UL00_9DINO</name>
<evidence type="ECO:0000256" key="1">
    <source>
        <dbReference type="ARBA" id="ARBA00004496"/>
    </source>
</evidence>
<protein>
    <recommendedName>
        <fullName evidence="3">CS domain-containing protein</fullName>
    </recommendedName>
</protein>
<evidence type="ECO:0000259" key="3">
    <source>
        <dbReference type="PROSITE" id="PS51203"/>
    </source>
</evidence>
<accession>A0ABN9UL00</accession>
<feature type="non-terminal residue" evidence="4">
    <location>
        <position position="1"/>
    </location>
</feature>
<dbReference type="Proteomes" id="UP001189429">
    <property type="component" value="Unassembled WGS sequence"/>
</dbReference>
<keyword evidence="5" id="KW-1185">Reference proteome</keyword>
<evidence type="ECO:0000313" key="4">
    <source>
        <dbReference type="EMBL" id="CAK0860330.1"/>
    </source>
</evidence>
<dbReference type="InterPro" id="IPR008978">
    <property type="entry name" value="HSP20-like_chaperone"/>
</dbReference>
<evidence type="ECO:0000313" key="5">
    <source>
        <dbReference type="Proteomes" id="UP001189429"/>
    </source>
</evidence>
<sequence length="191" mass="21203">DSDALALNSRANALCAACGLPPKSLRGPCFLSRTEEFMPDGNENPSWRRCDFRLADCRSDAAWVQELREGRERSGARADEDRKWFESLEDGDEQLPSGGNKDYSWSQTDDEVEVTFSPAAFRGIRATKRDVTVRISARSLFVRLRGRVLASGPLHAEVDPLESTWTYSQGSYELQVTLAKVSPALRAVSSS</sequence>
<keyword evidence="2" id="KW-0963">Cytoplasm</keyword>
<dbReference type="InterPro" id="IPR007052">
    <property type="entry name" value="CS_dom"/>
</dbReference>
<dbReference type="PANTHER" id="PTHR12356">
    <property type="entry name" value="NUCLEAR MOVEMENT PROTEIN NUDC"/>
    <property type="match status" value="1"/>
</dbReference>
<proteinExistence type="predicted"/>
<feature type="domain" description="CS" evidence="3">
    <location>
        <begin position="98"/>
        <end position="191"/>
    </location>
</feature>
<dbReference type="CDD" id="cd06467">
    <property type="entry name" value="p23_NUDC_like"/>
    <property type="match status" value="1"/>
</dbReference>
<comment type="subcellular location">
    <subcellularLocation>
        <location evidence="1">Cytoplasm</location>
    </subcellularLocation>
</comment>
<reference evidence="4" key="1">
    <citation type="submission" date="2023-10" db="EMBL/GenBank/DDBJ databases">
        <authorList>
            <person name="Chen Y."/>
            <person name="Shah S."/>
            <person name="Dougan E. K."/>
            <person name="Thang M."/>
            <person name="Chan C."/>
        </authorList>
    </citation>
    <scope>NUCLEOTIDE SEQUENCE [LARGE SCALE GENOMIC DNA]</scope>
</reference>
<dbReference type="Pfam" id="PF04969">
    <property type="entry name" value="CS"/>
    <property type="match status" value="1"/>
</dbReference>
<dbReference type="PANTHER" id="PTHR12356:SF3">
    <property type="entry name" value="NUCLEAR MIGRATION PROTEIN NUDC"/>
    <property type="match status" value="1"/>
</dbReference>
<dbReference type="EMBL" id="CAUYUJ010015967">
    <property type="protein sequence ID" value="CAK0860330.1"/>
    <property type="molecule type" value="Genomic_DNA"/>
</dbReference>
<organism evidence="4 5">
    <name type="scientific">Prorocentrum cordatum</name>
    <dbReference type="NCBI Taxonomy" id="2364126"/>
    <lineage>
        <taxon>Eukaryota</taxon>
        <taxon>Sar</taxon>
        <taxon>Alveolata</taxon>
        <taxon>Dinophyceae</taxon>
        <taxon>Prorocentrales</taxon>
        <taxon>Prorocentraceae</taxon>
        <taxon>Prorocentrum</taxon>
    </lineage>
</organism>
<dbReference type="Gene3D" id="2.60.40.790">
    <property type="match status" value="1"/>
</dbReference>
<dbReference type="InterPro" id="IPR037898">
    <property type="entry name" value="NudC_fam"/>
</dbReference>